<dbReference type="EC" id="2.3.1.-" evidence="4"/>
<keyword evidence="9" id="KW-1185">Reference proteome</keyword>
<dbReference type="EMBL" id="JXLP01000009">
    <property type="protein sequence ID" value="KIL78505.1"/>
    <property type="molecule type" value="Genomic_DNA"/>
</dbReference>
<evidence type="ECO:0000256" key="1">
    <source>
        <dbReference type="ARBA" id="ARBA00001938"/>
    </source>
</evidence>
<comment type="caution">
    <text evidence="8">The sequence shown here is derived from an EMBL/GenBank/DDBJ whole genome shotgun (WGS) entry which is preliminary data.</text>
</comment>
<organism evidence="8 9">
    <name type="scientific">Bacillus badius</name>
    <dbReference type="NCBI Taxonomy" id="1455"/>
    <lineage>
        <taxon>Bacteria</taxon>
        <taxon>Bacillati</taxon>
        <taxon>Bacillota</taxon>
        <taxon>Bacilli</taxon>
        <taxon>Bacillales</taxon>
        <taxon>Bacillaceae</taxon>
        <taxon>Pseudobacillus</taxon>
    </lineage>
</organism>
<keyword evidence="3 4" id="KW-0450">Lipoyl</keyword>
<gene>
    <name evidence="8" type="ORF">SD77_4185</name>
</gene>
<dbReference type="InterPro" id="IPR011053">
    <property type="entry name" value="Single_hybrid_motif"/>
</dbReference>
<dbReference type="SUPFAM" id="SSF52777">
    <property type="entry name" value="CoA-dependent acyltransferases"/>
    <property type="match status" value="1"/>
</dbReference>
<reference evidence="8 9" key="1">
    <citation type="submission" date="2015-01" db="EMBL/GenBank/DDBJ databases">
        <title>Genome Assembly of Bacillus badius MTCC 1458.</title>
        <authorList>
            <person name="Verma A."/>
            <person name="Khatri I."/>
            <person name="Mual P."/>
            <person name="Subramanian S."/>
            <person name="Krishnamurthi S."/>
        </authorList>
    </citation>
    <scope>NUCLEOTIDE SEQUENCE [LARGE SCALE GENOMIC DNA]</scope>
    <source>
        <strain evidence="8 9">MTCC 1458</strain>
    </source>
</reference>
<dbReference type="Gene3D" id="3.30.559.10">
    <property type="entry name" value="Chloramphenicol acetyltransferase-like domain"/>
    <property type="match status" value="1"/>
</dbReference>
<feature type="domain" description="Lipoyl-binding" evidence="6">
    <location>
        <begin position="2"/>
        <end position="77"/>
    </location>
</feature>
<evidence type="ECO:0000313" key="9">
    <source>
        <dbReference type="Proteomes" id="UP000031982"/>
    </source>
</evidence>
<dbReference type="InterPro" id="IPR045257">
    <property type="entry name" value="E2/Pdx1"/>
</dbReference>
<dbReference type="InterPro" id="IPR000089">
    <property type="entry name" value="Biotin_lipoyl"/>
</dbReference>
<dbReference type="Proteomes" id="UP000031982">
    <property type="component" value="Unassembled WGS sequence"/>
</dbReference>
<dbReference type="InterPro" id="IPR001078">
    <property type="entry name" value="2-oxoacid_DH_actylTfrase"/>
</dbReference>
<dbReference type="Gene3D" id="4.10.320.10">
    <property type="entry name" value="E3-binding domain"/>
    <property type="match status" value="1"/>
</dbReference>
<dbReference type="PANTHER" id="PTHR23151:SF90">
    <property type="entry name" value="DIHYDROLIPOYLLYSINE-RESIDUE ACETYLTRANSFERASE COMPONENT OF PYRUVATE DEHYDROGENASE COMPLEX, MITOCHONDRIAL-RELATED"/>
    <property type="match status" value="1"/>
</dbReference>
<protein>
    <recommendedName>
        <fullName evidence="4">Dihydrolipoamide acetyltransferase component of pyruvate dehydrogenase complex</fullName>
        <ecNumber evidence="4">2.3.1.-</ecNumber>
    </recommendedName>
</protein>
<dbReference type="InterPro" id="IPR004167">
    <property type="entry name" value="PSBD"/>
</dbReference>
<dbReference type="Pfam" id="PF02817">
    <property type="entry name" value="E3_binding"/>
    <property type="match status" value="1"/>
</dbReference>
<evidence type="ECO:0000259" key="6">
    <source>
        <dbReference type="PROSITE" id="PS50968"/>
    </source>
</evidence>
<comment type="cofactor">
    <cofactor evidence="1 4">
        <name>(R)-lipoate</name>
        <dbReference type="ChEBI" id="CHEBI:83088"/>
    </cofactor>
</comment>
<dbReference type="PROSITE" id="PS50968">
    <property type="entry name" value="BIOTINYL_LIPOYL"/>
    <property type="match status" value="1"/>
</dbReference>
<keyword evidence="4" id="KW-0012">Acyltransferase</keyword>
<dbReference type="CDD" id="cd06849">
    <property type="entry name" value="lipoyl_domain"/>
    <property type="match status" value="1"/>
</dbReference>
<dbReference type="PANTHER" id="PTHR23151">
    <property type="entry name" value="DIHYDROLIPOAMIDE ACETYL/SUCCINYL-TRANSFERASE-RELATED"/>
    <property type="match status" value="1"/>
</dbReference>
<dbReference type="InterPro" id="IPR023213">
    <property type="entry name" value="CAT-like_dom_sf"/>
</dbReference>
<comment type="similarity">
    <text evidence="2 4">Belongs to the 2-oxoacid dehydrogenase family.</text>
</comment>
<proteinExistence type="inferred from homology"/>
<evidence type="ECO:0000256" key="2">
    <source>
        <dbReference type="ARBA" id="ARBA00007317"/>
    </source>
</evidence>
<name>A0ABR5AUW4_BACBA</name>
<feature type="domain" description="Peripheral subunit-binding (PSBD)" evidence="7">
    <location>
        <begin position="122"/>
        <end position="159"/>
    </location>
</feature>
<sequence>MAVEVIMPKLGMAMKEGTVSNWNKQVGEAVEKGELIASINSEKIEMEIEAPASGSLLDIAVPEGEGVPPGTVIGYIGQPGEKVPEAETSVAEQPADKEIAATAMEETKPVSLSALTTRSRIKISPVARKIAESAGIDYTQLKGSGPGGRITKEDVEKAVPAPAASEPEQREESTAPAAQQTPMTGMRKVIAERMHASLKNSAQLTITMKADATEAVQLREQMAETVQSHLEANLSMNDFVARAVVLALQKHPHMNSACMDGHIHQFESIHLGVAVALEKGLVVPVIRDAQNDSFVQLSKKIKLCAERARQGELNQDEMTGSTFTISNLGAYGVEYFTPILNSPEAGILGVGAMEEAAVFKEGTIECRRLLPLSLTFDHRVLDGAPAAAFLQTVKQLLEEPFTMLL</sequence>
<dbReference type="RefSeq" id="WP_041113755.1">
    <property type="nucleotide sequence ID" value="NZ_JARTHD010000033.1"/>
</dbReference>
<evidence type="ECO:0000256" key="4">
    <source>
        <dbReference type="RuleBase" id="RU003423"/>
    </source>
</evidence>
<evidence type="ECO:0000259" key="7">
    <source>
        <dbReference type="PROSITE" id="PS51826"/>
    </source>
</evidence>
<dbReference type="PROSITE" id="PS51826">
    <property type="entry name" value="PSBD"/>
    <property type="match status" value="1"/>
</dbReference>
<dbReference type="Pfam" id="PF00198">
    <property type="entry name" value="2-oxoacid_dh"/>
    <property type="match status" value="1"/>
</dbReference>
<dbReference type="SUPFAM" id="SSF51230">
    <property type="entry name" value="Single hybrid motif"/>
    <property type="match status" value="1"/>
</dbReference>
<evidence type="ECO:0000256" key="5">
    <source>
        <dbReference type="SAM" id="MobiDB-lite"/>
    </source>
</evidence>
<keyword evidence="4" id="KW-0808">Transferase</keyword>
<dbReference type="Pfam" id="PF00364">
    <property type="entry name" value="Biotin_lipoyl"/>
    <property type="match status" value="1"/>
</dbReference>
<dbReference type="SUPFAM" id="SSF47005">
    <property type="entry name" value="Peripheral subunit-binding domain of 2-oxo acid dehydrogenase complex"/>
    <property type="match status" value="1"/>
</dbReference>
<evidence type="ECO:0000256" key="3">
    <source>
        <dbReference type="ARBA" id="ARBA00022823"/>
    </source>
</evidence>
<evidence type="ECO:0000313" key="8">
    <source>
        <dbReference type="EMBL" id="KIL78505.1"/>
    </source>
</evidence>
<feature type="region of interest" description="Disordered" evidence="5">
    <location>
        <begin position="156"/>
        <end position="182"/>
    </location>
</feature>
<dbReference type="Gene3D" id="2.40.50.100">
    <property type="match status" value="1"/>
</dbReference>
<dbReference type="InterPro" id="IPR036625">
    <property type="entry name" value="E3-bd_dom_sf"/>
</dbReference>
<accession>A0ABR5AUW4</accession>